<keyword evidence="2" id="KW-0808">Transferase</keyword>
<reference evidence="2 3" key="1">
    <citation type="submission" date="2017-08" db="EMBL/GenBank/DDBJ databases">
        <title>Mechanisms for carbon and nitrogen cycling indicate functional differentiation within the Candidate Phyla Radiation.</title>
        <authorList>
            <person name="Danczak R.E."/>
            <person name="Johnston M.D."/>
            <person name="Kenah C."/>
            <person name="Slattery M."/>
            <person name="Wrighton K.C."/>
            <person name="Wilkins M.J."/>
        </authorList>
    </citation>
    <scope>NUCLEOTIDE SEQUENCE [LARGE SCALE GENOMIC DNA]</scope>
    <source>
        <strain evidence="2">Gr01-1014_85</strain>
    </source>
</reference>
<feature type="domain" description="Methyltransferase type 11" evidence="1">
    <location>
        <begin position="36"/>
        <end position="132"/>
    </location>
</feature>
<keyword evidence="2" id="KW-0489">Methyltransferase</keyword>
<dbReference type="GO" id="GO:0032259">
    <property type="term" value="P:methylation"/>
    <property type="evidence" value="ECO:0007669"/>
    <property type="project" value="UniProtKB-KW"/>
</dbReference>
<dbReference type="EMBL" id="VMFD01000032">
    <property type="protein sequence ID" value="TSC65679.1"/>
    <property type="molecule type" value="Genomic_DNA"/>
</dbReference>
<evidence type="ECO:0000259" key="1">
    <source>
        <dbReference type="Pfam" id="PF08241"/>
    </source>
</evidence>
<dbReference type="InterPro" id="IPR013216">
    <property type="entry name" value="Methyltransf_11"/>
</dbReference>
<dbReference type="Pfam" id="PF08241">
    <property type="entry name" value="Methyltransf_11"/>
    <property type="match status" value="1"/>
</dbReference>
<dbReference type="GO" id="GO:0008757">
    <property type="term" value="F:S-adenosylmethionine-dependent methyltransferase activity"/>
    <property type="evidence" value="ECO:0007669"/>
    <property type="project" value="InterPro"/>
</dbReference>
<evidence type="ECO:0000313" key="2">
    <source>
        <dbReference type="EMBL" id="TSC65679.1"/>
    </source>
</evidence>
<dbReference type="Proteomes" id="UP000316253">
    <property type="component" value="Unassembled WGS sequence"/>
</dbReference>
<gene>
    <name evidence="2" type="ORF">CEO22_391</name>
</gene>
<sequence>MENKYGSFVSGDPMRNFLHYPSVMAELGDLRGKHILDVGCGSGLFDRILAQQGASVLAYDGSAKFIAEAKHVELNHPQGIQFIQAEASQFRTAELCDDAVSVLVLPYIDNEAKLGQTFATTARALKERGRFVSAVINPDFKAFGEVIANRRFTLVGEGRVQVEFLDPKTLERSLDVVELSQFSREAYEDAALGNGFGTADWKALHPTEAGIEQLGFDFWEQIRAEQPYAILVVAK</sequence>
<dbReference type="Gene3D" id="3.40.50.150">
    <property type="entry name" value="Vaccinia Virus protein VP39"/>
    <property type="match status" value="1"/>
</dbReference>
<protein>
    <submittedName>
        <fullName evidence="2">ToxA protein (SAM-dependent methyltransferases)</fullName>
    </submittedName>
</protein>
<name>A0A554JBI5_9BACT</name>
<dbReference type="InterPro" id="IPR029063">
    <property type="entry name" value="SAM-dependent_MTases_sf"/>
</dbReference>
<accession>A0A554JBI5</accession>
<comment type="caution">
    <text evidence="2">The sequence shown here is derived from an EMBL/GenBank/DDBJ whole genome shotgun (WGS) entry which is preliminary data.</text>
</comment>
<dbReference type="AlphaFoldDB" id="A0A554JBI5"/>
<dbReference type="PANTHER" id="PTHR43861">
    <property type="entry name" value="TRANS-ACONITATE 2-METHYLTRANSFERASE-RELATED"/>
    <property type="match status" value="1"/>
</dbReference>
<dbReference type="CDD" id="cd02440">
    <property type="entry name" value="AdoMet_MTases"/>
    <property type="match status" value="1"/>
</dbReference>
<proteinExistence type="predicted"/>
<dbReference type="SUPFAM" id="SSF53335">
    <property type="entry name" value="S-adenosyl-L-methionine-dependent methyltransferases"/>
    <property type="match status" value="1"/>
</dbReference>
<organism evidence="2 3">
    <name type="scientific">Candidatus Berkelbacteria bacterium Gr01-1014_85</name>
    <dbReference type="NCBI Taxonomy" id="2017150"/>
    <lineage>
        <taxon>Bacteria</taxon>
        <taxon>Candidatus Berkelbacteria</taxon>
    </lineage>
</organism>
<evidence type="ECO:0000313" key="3">
    <source>
        <dbReference type="Proteomes" id="UP000316253"/>
    </source>
</evidence>